<name>A0A835KST2_9POAL</name>
<dbReference type="InterPro" id="IPR011992">
    <property type="entry name" value="EF-hand-dom_pair"/>
</dbReference>
<evidence type="ECO:0000256" key="1">
    <source>
        <dbReference type="ARBA" id="ARBA00022837"/>
    </source>
</evidence>
<sequence>MGAVVSMCTEPMKRRRAEKDLDGKVAAALRERARSRQRTFRSVNSITMRLPRFKDGLRDIKDVFDQYDEDSDGTIDNEELRRCLGKLQVHMSDREADDVHRYCDIDSRRNGIQFQEFAVLLCLLYLLFGPDVTRRVRALLVFLFGLSGTCKDISMAIDRHDMEEVSFIHVSEFESAKLNYVFDELIDAFIFFDHDGDGKMRRRDVTRRMNEASHQERTPSHITAQLFKEMDIDRNGKVNLKEFLYSVIRWAGHETEDDASNEGSP</sequence>
<reference evidence="3" key="1">
    <citation type="submission" date="2020-07" db="EMBL/GenBank/DDBJ databases">
        <title>Genome sequence and genetic diversity analysis of an under-domesticated orphan crop, white fonio (Digitaria exilis).</title>
        <authorList>
            <person name="Bennetzen J.L."/>
            <person name="Chen S."/>
            <person name="Ma X."/>
            <person name="Wang X."/>
            <person name="Yssel A.E.J."/>
            <person name="Chaluvadi S.R."/>
            <person name="Johnson M."/>
            <person name="Gangashetty P."/>
            <person name="Hamidou F."/>
            <person name="Sanogo M.D."/>
            <person name="Zwaenepoel A."/>
            <person name="Wallace J."/>
            <person name="Van De Peer Y."/>
            <person name="Van Deynze A."/>
        </authorList>
    </citation>
    <scope>NUCLEOTIDE SEQUENCE</scope>
    <source>
        <tissue evidence="3">Leaves</tissue>
    </source>
</reference>
<feature type="domain" description="EF-hand" evidence="2">
    <location>
        <begin position="55"/>
        <end position="90"/>
    </location>
</feature>
<dbReference type="Proteomes" id="UP000636709">
    <property type="component" value="Unassembled WGS sequence"/>
</dbReference>
<proteinExistence type="predicted"/>
<keyword evidence="1" id="KW-0106">Calcium</keyword>
<evidence type="ECO:0000313" key="3">
    <source>
        <dbReference type="EMBL" id="KAF8762630.1"/>
    </source>
</evidence>
<dbReference type="EMBL" id="JACEFO010000618">
    <property type="protein sequence ID" value="KAF8762630.1"/>
    <property type="molecule type" value="Genomic_DNA"/>
</dbReference>
<feature type="domain" description="EF-hand" evidence="2">
    <location>
        <begin position="218"/>
        <end position="253"/>
    </location>
</feature>
<dbReference type="Pfam" id="PF13499">
    <property type="entry name" value="EF-hand_7"/>
    <property type="match status" value="2"/>
</dbReference>
<evidence type="ECO:0000313" key="4">
    <source>
        <dbReference type="Proteomes" id="UP000636709"/>
    </source>
</evidence>
<dbReference type="CDD" id="cd00051">
    <property type="entry name" value="EFh"/>
    <property type="match status" value="2"/>
</dbReference>
<dbReference type="SUPFAM" id="SSF47473">
    <property type="entry name" value="EF-hand"/>
    <property type="match status" value="1"/>
</dbReference>
<dbReference type="PROSITE" id="PS00018">
    <property type="entry name" value="EF_HAND_1"/>
    <property type="match status" value="2"/>
</dbReference>
<dbReference type="Gene3D" id="1.10.238.10">
    <property type="entry name" value="EF-hand"/>
    <property type="match status" value="2"/>
</dbReference>
<comment type="caution">
    <text evidence="3">The sequence shown here is derived from an EMBL/GenBank/DDBJ whole genome shotgun (WGS) entry which is preliminary data.</text>
</comment>
<dbReference type="AlphaFoldDB" id="A0A835KST2"/>
<dbReference type="InterPro" id="IPR052591">
    <property type="entry name" value="CML21-like"/>
</dbReference>
<organism evidence="3 4">
    <name type="scientific">Digitaria exilis</name>
    <dbReference type="NCBI Taxonomy" id="1010633"/>
    <lineage>
        <taxon>Eukaryota</taxon>
        <taxon>Viridiplantae</taxon>
        <taxon>Streptophyta</taxon>
        <taxon>Embryophyta</taxon>
        <taxon>Tracheophyta</taxon>
        <taxon>Spermatophyta</taxon>
        <taxon>Magnoliopsida</taxon>
        <taxon>Liliopsida</taxon>
        <taxon>Poales</taxon>
        <taxon>Poaceae</taxon>
        <taxon>PACMAD clade</taxon>
        <taxon>Panicoideae</taxon>
        <taxon>Panicodae</taxon>
        <taxon>Paniceae</taxon>
        <taxon>Anthephorinae</taxon>
        <taxon>Digitaria</taxon>
    </lineage>
</organism>
<accession>A0A835KST2</accession>
<evidence type="ECO:0000259" key="2">
    <source>
        <dbReference type="PROSITE" id="PS50222"/>
    </source>
</evidence>
<dbReference type="OrthoDB" id="26525at2759"/>
<dbReference type="PROSITE" id="PS50222">
    <property type="entry name" value="EF_HAND_2"/>
    <property type="match status" value="2"/>
</dbReference>
<protein>
    <recommendedName>
        <fullName evidence="2">EF-hand domain-containing protein</fullName>
    </recommendedName>
</protein>
<dbReference type="SMART" id="SM00054">
    <property type="entry name" value="EFh"/>
    <property type="match status" value="3"/>
</dbReference>
<gene>
    <name evidence="3" type="ORF">HU200_009158</name>
</gene>
<dbReference type="InterPro" id="IPR018247">
    <property type="entry name" value="EF_Hand_1_Ca_BS"/>
</dbReference>
<dbReference type="PANTHER" id="PTHR23064">
    <property type="entry name" value="TROPONIN"/>
    <property type="match status" value="1"/>
</dbReference>
<keyword evidence="4" id="KW-1185">Reference proteome</keyword>
<dbReference type="InterPro" id="IPR002048">
    <property type="entry name" value="EF_hand_dom"/>
</dbReference>
<dbReference type="GO" id="GO:0005509">
    <property type="term" value="F:calcium ion binding"/>
    <property type="evidence" value="ECO:0007669"/>
    <property type="project" value="InterPro"/>
</dbReference>